<name>A0A947D105_HYDSH</name>
<evidence type="ECO:0008006" key="3">
    <source>
        <dbReference type="Google" id="ProtNLM"/>
    </source>
</evidence>
<evidence type="ECO:0000313" key="1">
    <source>
        <dbReference type="EMBL" id="MBT9282091.1"/>
    </source>
</evidence>
<dbReference type="AlphaFoldDB" id="A0A947D105"/>
<comment type="caution">
    <text evidence="1">The sequence shown here is derived from an EMBL/GenBank/DDBJ whole genome shotgun (WGS) entry which is preliminary data.</text>
</comment>
<dbReference type="Proteomes" id="UP000748108">
    <property type="component" value="Unassembled WGS sequence"/>
</dbReference>
<gene>
    <name evidence="1" type="ORF">KM312_05470</name>
</gene>
<evidence type="ECO:0000313" key="2">
    <source>
        <dbReference type="Proteomes" id="UP000748108"/>
    </source>
</evidence>
<dbReference type="EMBL" id="JAHHQF010000050">
    <property type="protein sequence ID" value="MBT9282091.1"/>
    <property type="molecule type" value="Genomic_DNA"/>
</dbReference>
<accession>A0A947D105</accession>
<reference evidence="1" key="1">
    <citation type="journal article" date="2021" name="Microbiology">
        <title>Metagenomic Analysis of the Microbial Community in the Underground Coal Fire Area (Kemerovo Region, Russia) Revealed Predominance of Thermophilic Members of the Phyla Deinococcus-thermus, Aquificae, and Firmicutes.</title>
        <authorList>
            <person name="Kadnikov V."/>
            <person name="Mardanov A.V."/>
            <person name="Beletsky A.V."/>
            <person name="Karnachuk O.V."/>
            <person name="Ravin N.V."/>
        </authorList>
    </citation>
    <scope>NUCLEOTIDE SEQUENCE</scope>
    <source>
        <strain evidence="1">RBS10-49</strain>
    </source>
</reference>
<proteinExistence type="predicted"/>
<sequence length="122" mass="14239">MPRVAQPEEVKNFLISVKHTVIRPDGFDLVPRKDNLAALADLGLDRSFPRKVVLALSIRNYCFTDHDRDRPGEVWVFGTKIEGISFYIKLKLDCIGDRYIVKCLSFHPEREGREHLHFPYRE</sequence>
<protein>
    <recommendedName>
        <fullName evidence="3">Toxin</fullName>
    </recommendedName>
</protein>
<organism evidence="1 2">
    <name type="scientific">Hydrogenibacillus schlegelii</name>
    <name type="common">Bacillus schlegelii</name>
    <dbReference type="NCBI Taxonomy" id="1484"/>
    <lineage>
        <taxon>Bacteria</taxon>
        <taxon>Bacillati</taxon>
        <taxon>Bacillota</taxon>
        <taxon>Bacilli</taxon>
        <taxon>Bacillales</taxon>
        <taxon>Bacillales Family X. Incertae Sedis</taxon>
        <taxon>Hydrogenibacillus</taxon>
    </lineage>
</organism>